<reference evidence="1" key="1">
    <citation type="submission" date="2018-05" db="EMBL/GenBank/DDBJ databases">
        <authorList>
            <person name="Lanie J.A."/>
            <person name="Ng W.-L."/>
            <person name="Kazmierczak K.M."/>
            <person name="Andrzejewski T.M."/>
            <person name="Davidsen T.M."/>
            <person name="Wayne K.J."/>
            <person name="Tettelin H."/>
            <person name="Glass J.I."/>
            <person name="Rusch D."/>
            <person name="Podicherti R."/>
            <person name="Tsui H.-C.T."/>
            <person name="Winkler M.E."/>
        </authorList>
    </citation>
    <scope>NUCLEOTIDE SEQUENCE</scope>
</reference>
<proteinExistence type="predicted"/>
<gene>
    <name evidence="1" type="ORF">METZ01_LOCUS186929</name>
</gene>
<protein>
    <submittedName>
        <fullName evidence="1">Uncharacterized protein</fullName>
    </submittedName>
</protein>
<dbReference type="AlphaFoldDB" id="A0A382D748"/>
<organism evidence="1">
    <name type="scientific">marine metagenome</name>
    <dbReference type="NCBI Taxonomy" id="408172"/>
    <lineage>
        <taxon>unclassified sequences</taxon>
        <taxon>metagenomes</taxon>
        <taxon>ecological metagenomes</taxon>
    </lineage>
</organism>
<dbReference type="EMBL" id="UINC01037891">
    <property type="protein sequence ID" value="SVB34075.1"/>
    <property type="molecule type" value="Genomic_DNA"/>
</dbReference>
<sequence>VTKPVYDIMKCADGTTRACLLVDGVLIDPSLEVVEKEKKEVKEKPKKVISIQERLQGKVEDYISAIEGQVDDFVDSDYKMKYNPYNHLSEIGCKAAHARKMRPFYVDCYNELVDVYNKDDEYYVEAWSHLKPKYHKLMMDFYGNIVDDLDRIIKNSTAQRKPRKKKTLSATRLVKSLKFQPEFSDLKLVSINPEKIIGATELWVYNTKYNRMGVYHAVNSIRGLSVKGCTIQHFDEDVSIQKTARKPQDALSVLNKRSLKKQLNHMKTREQKMTGRINAQTILLGVF</sequence>
<accession>A0A382D748</accession>
<name>A0A382D748_9ZZZZ</name>
<feature type="non-terminal residue" evidence="1">
    <location>
        <position position="1"/>
    </location>
</feature>
<evidence type="ECO:0000313" key="1">
    <source>
        <dbReference type="EMBL" id="SVB34075.1"/>
    </source>
</evidence>